<protein>
    <recommendedName>
        <fullName evidence="1">Bet v I/Major latex protein domain-containing protein</fullName>
    </recommendedName>
</protein>
<organism evidence="2 3">
    <name type="scientific">Gossypium aridum</name>
    <name type="common">American cotton</name>
    <name type="synonym">Erioxylum aridum</name>
    <dbReference type="NCBI Taxonomy" id="34290"/>
    <lineage>
        <taxon>Eukaryota</taxon>
        <taxon>Viridiplantae</taxon>
        <taxon>Streptophyta</taxon>
        <taxon>Embryophyta</taxon>
        <taxon>Tracheophyta</taxon>
        <taxon>Spermatophyta</taxon>
        <taxon>Magnoliopsida</taxon>
        <taxon>eudicotyledons</taxon>
        <taxon>Gunneridae</taxon>
        <taxon>Pentapetalae</taxon>
        <taxon>rosids</taxon>
        <taxon>malvids</taxon>
        <taxon>Malvales</taxon>
        <taxon>Malvaceae</taxon>
        <taxon>Malvoideae</taxon>
        <taxon>Gossypium</taxon>
    </lineage>
</organism>
<dbReference type="EMBL" id="JABFAA010000005">
    <property type="protein sequence ID" value="MBA0682644.1"/>
    <property type="molecule type" value="Genomic_DNA"/>
</dbReference>
<reference evidence="2 3" key="1">
    <citation type="journal article" date="2019" name="Genome Biol. Evol.">
        <title>Insights into the evolution of the New World diploid cottons (Gossypium, subgenus Houzingenia) based on genome sequencing.</title>
        <authorList>
            <person name="Grover C.E."/>
            <person name="Arick M.A. 2nd"/>
            <person name="Thrash A."/>
            <person name="Conover J.L."/>
            <person name="Sanders W.S."/>
            <person name="Peterson D.G."/>
            <person name="Frelichowski J.E."/>
            <person name="Scheffler J.A."/>
            <person name="Scheffler B.E."/>
            <person name="Wendel J.F."/>
        </authorList>
    </citation>
    <scope>NUCLEOTIDE SEQUENCE [LARGE SCALE GENOMIC DNA]</scope>
    <source>
        <strain evidence="2">185</strain>
        <tissue evidence="2">Leaf</tissue>
    </source>
</reference>
<evidence type="ECO:0000313" key="2">
    <source>
        <dbReference type="EMBL" id="MBA0682644.1"/>
    </source>
</evidence>
<comment type="caution">
    <text evidence="2">The sequence shown here is derived from an EMBL/GenBank/DDBJ whole genome shotgun (WGS) entry which is preliminary data.</text>
</comment>
<evidence type="ECO:0000259" key="1">
    <source>
        <dbReference type="SMART" id="SM01037"/>
    </source>
</evidence>
<dbReference type="Proteomes" id="UP000593577">
    <property type="component" value="Unassembled WGS sequence"/>
</dbReference>
<dbReference type="InterPro" id="IPR000916">
    <property type="entry name" value="Bet_v_I/MLP"/>
</dbReference>
<dbReference type="AlphaFoldDB" id="A0A7J8X6T0"/>
<dbReference type="Pfam" id="PF00407">
    <property type="entry name" value="Bet_v_1"/>
    <property type="match status" value="1"/>
</dbReference>
<dbReference type="InterPro" id="IPR051761">
    <property type="entry name" value="MLP-like_ligand-binding"/>
</dbReference>
<accession>A0A7J8X6T0</accession>
<dbReference type="Gene3D" id="3.30.530.20">
    <property type="match status" value="1"/>
</dbReference>
<dbReference type="SMART" id="SM01037">
    <property type="entry name" value="Bet_v_1"/>
    <property type="match status" value="1"/>
</dbReference>
<sequence length="72" mass="8201">DIFGAFNNRINHTCYDKVQGCDLHKGEWGKVGDLMKEYKSSIVTIQVSPKCEGNGSIMHWTLEYEKMYDGIA</sequence>
<gene>
    <name evidence="2" type="ORF">Goari_024345</name>
</gene>
<proteinExistence type="predicted"/>
<feature type="non-terminal residue" evidence="2">
    <location>
        <position position="72"/>
    </location>
</feature>
<dbReference type="PANTHER" id="PTHR31907">
    <property type="entry name" value="MLP-LIKE PROTEIN 423"/>
    <property type="match status" value="1"/>
</dbReference>
<keyword evidence="3" id="KW-1185">Reference proteome</keyword>
<feature type="domain" description="Bet v I/Major latex protein" evidence="1">
    <location>
        <begin position="2"/>
        <end position="72"/>
    </location>
</feature>
<dbReference type="GO" id="GO:0006952">
    <property type="term" value="P:defense response"/>
    <property type="evidence" value="ECO:0007669"/>
    <property type="project" value="InterPro"/>
</dbReference>
<evidence type="ECO:0000313" key="3">
    <source>
        <dbReference type="Proteomes" id="UP000593577"/>
    </source>
</evidence>
<dbReference type="InterPro" id="IPR023393">
    <property type="entry name" value="START-like_dom_sf"/>
</dbReference>
<dbReference type="SUPFAM" id="SSF55961">
    <property type="entry name" value="Bet v1-like"/>
    <property type="match status" value="1"/>
</dbReference>
<name>A0A7J8X6T0_GOSAI</name>